<feature type="region of interest" description="Disordered" evidence="1">
    <location>
        <begin position="82"/>
        <end position="103"/>
    </location>
</feature>
<dbReference type="InParanoid" id="A0A1X7U4H1"/>
<evidence type="ECO:0000256" key="1">
    <source>
        <dbReference type="SAM" id="MobiDB-lite"/>
    </source>
</evidence>
<sequence length="103" mass="11650">MGHIRLLIDENEELTIEALTNLFELLSNKTVGENVFPTMWKGLNHKQVQQLMQCIYGRSAVSVDWRTESVLSHESIQEIYDRVGGGGGEKGEDSITVHYPSHH</sequence>
<dbReference type="AlphaFoldDB" id="A0A1X7U4H1"/>
<evidence type="ECO:0000313" key="2">
    <source>
        <dbReference type="EnsemblMetazoa" id="Aqu2.1.22439_001"/>
    </source>
</evidence>
<name>A0A1X7U4H1_AMPQE</name>
<accession>A0A1X7U4H1</accession>
<reference evidence="2" key="1">
    <citation type="submission" date="2017-05" db="UniProtKB">
        <authorList>
            <consortium name="EnsemblMetazoa"/>
        </authorList>
    </citation>
    <scope>IDENTIFICATION</scope>
</reference>
<proteinExistence type="predicted"/>
<organism evidence="2">
    <name type="scientific">Amphimedon queenslandica</name>
    <name type="common">Sponge</name>
    <dbReference type="NCBI Taxonomy" id="400682"/>
    <lineage>
        <taxon>Eukaryota</taxon>
        <taxon>Metazoa</taxon>
        <taxon>Porifera</taxon>
        <taxon>Demospongiae</taxon>
        <taxon>Heteroscleromorpha</taxon>
        <taxon>Haplosclerida</taxon>
        <taxon>Niphatidae</taxon>
        <taxon>Amphimedon</taxon>
    </lineage>
</organism>
<dbReference type="EnsemblMetazoa" id="Aqu2.1.22439_001">
    <property type="protein sequence ID" value="Aqu2.1.22439_001"/>
    <property type="gene ID" value="Aqu2.1.22439"/>
</dbReference>
<protein>
    <submittedName>
        <fullName evidence="2">Uncharacterized protein</fullName>
    </submittedName>
</protein>